<keyword evidence="3" id="KW-0805">Transcription regulation</keyword>
<dbReference type="Pfam" id="PF04082">
    <property type="entry name" value="Fungal_trans"/>
    <property type="match status" value="1"/>
</dbReference>
<dbReference type="GO" id="GO:0008270">
    <property type="term" value="F:zinc ion binding"/>
    <property type="evidence" value="ECO:0007669"/>
    <property type="project" value="InterPro"/>
</dbReference>
<sequence>MHLHPKDPNFPHPAVLHAVCASASRWASHDIATSPDGTRRDRFAEFHVMMQACVLLSWYFYQEGRWVEVWIFAGFQTRVAIPLRLNYPGTFSSQGGNSPGAYLAPPKDFVDLECRRRTWWMTIMFDRIVSVGGWLHGVDEKDIGTELPLCGTDFDSSSNVPGNPQDLATPELFIRHPAGYTDSFILFLKSVMLFGRVTDHNTRSNLRAPNLPTKGQNPFQIPGFQELDNLVSEEFLESIPTSFKHLGVNDDGSLDTDLYMVHIVPHAATITLHNHFLNFNESNNLSTARCVNATRAILTAYYRLSETSLDISRLHPFVTICWYLAAVVQIQLCKYFIEINDTARESTVWGEINVLRFIRHAYLWQPVPDRK</sequence>
<organism evidence="7 8">
    <name type="scientific">Antrodiella citrinella</name>
    <dbReference type="NCBI Taxonomy" id="2447956"/>
    <lineage>
        <taxon>Eukaryota</taxon>
        <taxon>Fungi</taxon>
        <taxon>Dikarya</taxon>
        <taxon>Basidiomycota</taxon>
        <taxon>Agaricomycotina</taxon>
        <taxon>Agaricomycetes</taxon>
        <taxon>Polyporales</taxon>
        <taxon>Steccherinaceae</taxon>
        <taxon>Antrodiella</taxon>
    </lineage>
</organism>
<evidence type="ECO:0000313" key="7">
    <source>
        <dbReference type="EMBL" id="THH28070.1"/>
    </source>
</evidence>
<keyword evidence="4" id="KW-0804">Transcription</keyword>
<name>A0A4S4MXC2_9APHY</name>
<dbReference type="EMBL" id="SGPM01000204">
    <property type="protein sequence ID" value="THH28070.1"/>
    <property type="molecule type" value="Genomic_DNA"/>
</dbReference>
<dbReference type="PANTHER" id="PTHR47338">
    <property type="entry name" value="ZN(II)2CYS6 TRANSCRIPTION FACTOR (EUROFUNG)-RELATED"/>
    <property type="match status" value="1"/>
</dbReference>
<evidence type="ECO:0000256" key="1">
    <source>
        <dbReference type="ARBA" id="ARBA00004123"/>
    </source>
</evidence>
<dbReference type="InterPro" id="IPR050815">
    <property type="entry name" value="TF_fung"/>
</dbReference>
<dbReference type="Proteomes" id="UP000308730">
    <property type="component" value="Unassembled WGS sequence"/>
</dbReference>
<comment type="subcellular location">
    <subcellularLocation>
        <location evidence="1">Nucleus</location>
    </subcellularLocation>
</comment>
<dbReference type="OrthoDB" id="5600212at2759"/>
<dbReference type="GO" id="GO:0003677">
    <property type="term" value="F:DNA binding"/>
    <property type="evidence" value="ECO:0007669"/>
    <property type="project" value="InterPro"/>
</dbReference>
<reference evidence="7 8" key="1">
    <citation type="submission" date="2019-02" db="EMBL/GenBank/DDBJ databases">
        <title>Genome sequencing of the rare red list fungi Antrodiella citrinella (Flaviporus citrinellus).</title>
        <authorList>
            <person name="Buettner E."/>
            <person name="Kellner H."/>
        </authorList>
    </citation>
    <scope>NUCLEOTIDE SEQUENCE [LARGE SCALE GENOMIC DNA]</scope>
    <source>
        <strain evidence="7 8">DSM 108506</strain>
    </source>
</reference>
<dbReference type="AlphaFoldDB" id="A0A4S4MXC2"/>
<dbReference type="InterPro" id="IPR007219">
    <property type="entry name" value="XnlR_reg_dom"/>
</dbReference>
<evidence type="ECO:0000259" key="6">
    <source>
        <dbReference type="Pfam" id="PF04082"/>
    </source>
</evidence>
<comment type="caution">
    <text evidence="7">The sequence shown here is derived from an EMBL/GenBank/DDBJ whole genome shotgun (WGS) entry which is preliminary data.</text>
</comment>
<dbReference type="PANTHER" id="PTHR47338:SF29">
    <property type="entry name" value="ZN(2)-C6 FUNGAL-TYPE DOMAIN-CONTAINING PROTEIN"/>
    <property type="match status" value="1"/>
</dbReference>
<dbReference type="GO" id="GO:0006351">
    <property type="term" value="P:DNA-templated transcription"/>
    <property type="evidence" value="ECO:0007669"/>
    <property type="project" value="InterPro"/>
</dbReference>
<keyword evidence="2" id="KW-0479">Metal-binding</keyword>
<dbReference type="CDD" id="cd12148">
    <property type="entry name" value="fungal_TF_MHR"/>
    <property type="match status" value="1"/>
</dbReference>
<accession>A0A4S4MXC2</accession>
<evidence type="ECO:0000256" key="2">
    <source>
        <dbReference type="ARBA" id="ARBA00022723"/>
    </source>
</evidence>
<dbReference type="GO" id="GO:0000981">
    <property type="term" value="F:DNA-binding transcription factor activity, RNA polymerase II-specific"/>
    <property type="evidence" value="ECO:0007669"/>
    <property type="project" value="InterPro"/>
</dbReference>
<proteinExistence type="predicted"/>
<protein>
    <recommendedName>
        <fullName evidence="6">Xylanolytic transcriptional activator regulatory domain-containing protein</fullName>
    </recommendedName>
</protein>
<evidence type="ECO:0000313" key="8">
    <source>
        <dbReference type="Proteomes" id="UP000308730"/>
    </source>
</evidence>
<evidence type="ECO:0000256" key="4">
    <source>
        <dbReference type="ARBA" id="ARBA00023163"/>
    </source>
</evidence>
<feature type="domain" description="Xylanolytic transcriptional activator regulatory" evidence="6">
    <location>
        <begin position="49"/>
        <end position="168"/>
    </location>
</feature>
<evidence type="ECO:0000256" key="5">
    <source>
        <dbReference type="ARBA" id="ARBA00023242"/>
    </source>
</evidence>
<gene>
    <name evidence="7" type="ORF">EUX98_g6113</name>
</gene>
<dbReference type="GO" id="GO:0005634">
    <property type="term" value="C:nucleus"/>
    <property type="evidence" value="ECO:0007669"/>
    <property type="project" value="UniProtKB-SubCell"/>
</dbReference>
<keyword evidence="8" id="KW-1185">Reference proteome</keyword>
<keyword evidence="5" id="KW-0539">Nucleus</keyword>
<evidence type="ECO:0000256" key="3">
    <source>
        <dbReference type="ARBA" id="ARBA00023015"/>
    </source>
</evidence>